<dbReference type="InterPro" id="IPR000182">
    <property type="entry name" value="GNAT_dom"/>
</dbReference>
<evidence type="ECO:0000313" key="3">
    <source>
        <dbReference type="Proteomes" id="UP000635606"/>
    </source>
</evidence>
<dbReference type="Proteomes" id="UP000635606">
    <property type="component" value="Unassembled WGS sequence"/>
</dbReference>
<reference evidence="2" key="1">
    <citation type="submission" date="2021-01" db="EMBL/GenBank/DDBJ databases">
        <title>Whole genome shotgun sequence of Virgisporangium ochraceum NBRC 16418.</title>
        <authorList>
            <person name="Komaki H."/>
            <person name="Tamura T."/>
        </authorList>
    </citation>
    <scope>NUCLEOTIDE SEQUENCE</scope>
    <source>
        <strain evidence="2">NBRC 16418</strain>
    </source>
</reference>
<sequence>MTGVRFRPARSPADVEPIAALHADNWRRTYRGAYSDAFLDGELLADRRVAWSARLADPGPAATTIADHDGQLVGFVHVVFGTDPRWGSLLYNLHVVHDRRRTGIGRQLLRHAALAVDAGARGRGMFLWVLEQNTAAQRFYLACGATATGIEPVPPPGGDPSRLVGSPRCVRMVWPEVGPLIGA</sequence>
<evidence type="ECO:0000313" key="2">
    <source>
        <dbReference type="EMBL" id="GIJ73124.1"/>
    </source>
</evidence>
<dbReference type="Gene3D" id="3.40.630.30">
    <property type="match status" value="1"/>
</dbReference>
<organism evidence="2 3">
    <name type="scientific">Virgisporangium ochraceum</name>
    <dbReference type="NCBI Taxonomy" id="65505"/>
    <lineage>
        <taxon>Bacteria</taxon>
        <taxon>Bacillati</taxon>
        <taxon>Actinomycetota</taxon>
        <taxon>Actinomycetes</taxon>
        <taxon>Micromonosporales</taxon>
        <taxon>Micromonosporaceae</taxon>
        <taxon>Virgisporangium</taxon>
    </lineage>
</organism>
<proteinExistence type="predicted"/>
<dbReference type="Pfam" id="PF00583">
    <property type="entry name" value="Acetyltransf_1"/>
    <property type="match status" value="1"/>
</dbReference>
<dbReference type="PANTHER" id="PTHR43617">
    <property type="entry name" value="L-AMINO ACID N-ACETYLTRANSFERASE"/>
    <property type="match status" value="1"/>
</dbReference>
<dbReference type="CDD" id="cd04301">
    <property type="entry name" value="NAT_SF"/>
    <property type="match status" value="1"/>
</dbReference>
<evidence type="ECO:0000259" key="1">
    <source>
        <dbReference type="PROSITE" id="PS51186"/>
    </source>
</evidence>
<feature type="domain" description="N-acetyltransferase" evidence="1">
    <location>
        <begin position="4"/>
        <end position="177"/>
    </location>
</feature>
<accession>A0A8J3ZZM8</accession>
<dbReference type="SUPFAM" id="SSF55729">
    <property type="entry name" value="Acyl-CoA N-acyltransferases (Nat)"/>
    <property type="match status" value="1"/>
</dbReference>
<protein>
    <submittedName>
        <fullName evidence="2">N-acetyltransferase</fullName>
    </submittedName>
</protein>
<dbReference type="EMBL" id="BOPH01000109">
    <property type="protein sequence ID" value="GIJ73124.1"/>
    <property type="molecule type" value="Genomic_DNA"/>
</dbReference>
<gene>
    <name evidence="2" type="ORF">Voc01_080410</name>
</gene>
<keyword evidence="3" id="KW-1185">Reference proteome</keyword>
<name>A0A8J3ZZM8_9ACTN</name>
<dbReference type="InterPro" id="IPR050276">
    <property type="entry name" value="MshD_Acetyltransferase"/>
</dbReference>
<dbReference type="AlphaFoldDB" id="A0A8J3ZZM8"/>
<dbReference type="InterPro" id="IPR016181">
    <property type="entry name" value="Acyl_CoA_acyltransferase"/>
</dbReference>
<dbReference type="RefSeq" id="WP_203932955.1">
    <property type="nucleotide sequence ID" value="NZ_BOPH01000109.1"/>
</dbReference>
<comment type="caution">
    <text evidence="2">The sequence shown here is derived from an EMBL/GenBank/DDBJ whole genome shotgun (WGS) entry which is preliminary data.</text>
</comment>
<dbReference type="GO" id="GO:0016747">
    <property type="term" value="F:acyltransferase activity, transferring groups other than amino-acyl groups"/>
    <property type="evidence" value="ECO:0007669"/>
    <property type="project" value="InterPro"/>
</dbReference>
<dbReference type="PROSITE" id="PS51186">
    <property type="entry name" value="GNAT"/>
    <property type="match status" value="1"/>
</dbReference>